<evidence type="ECO:0000256" key="3">
    <source>
        <dbReference type="ARBA" id="ARBA00012438"/>
    </source>
</evidence>
<dbReference type="InterPro" id="IPR005467">
    <property type="entry name" value="His_kinase_dom"/>
</dbReference>
<evidence type="ECO:0000313" key="12">
    <source>
        <dbReference type="EMBL" id="MBB5729366.1"/>
    </source>
</evidence>
<sequence>MRIAPLARTAPPSMPPLTGDGATRSIGDAGRRNMLQLVQLRWLAVGGQVSAILIAQFGLGVELPLGPMLGVASATLLLNLASIILLRNRVGTSNGSLFFALILDVASLTAQLYLSGGATNPFMWLYLLQVVLGAILLDTWSAIVIVMVTSLCFAALTFIYRPLNFPPALADHRRLIDTAGAWACFALVAMLLVLLITRITQNLRARDANLANLRQQAVEEDHIVRMGLLASGAAHELGTPLASLAVILGDWKRMPALAADPDLVAEIGEMQAEVQRCKAIVTGVLLAAGEARGEAPAITGMRRFLDGIADDWHAAHMSTVLDYRNAFPGDLPVVADPALKQVIFNVLDNAAESSPAWIAFNASQRGDALIIAVQDAGGGFSPERLERIGKPYESSKGRLGGGLGLFLVVNVMRKLGGTVSAANCANGGAVVTLTLPLAAIAAPPGRAA</sequence>
<dbReference type="SUPFAM" id="SSF47384">
    <property type="entry name" value="Homodimeric domain of signal transducing histidine kinase"/>
    <property type="match status" value="1"/>
</dbReference>
<dbReference type="SMART" id="SM00387">
    <property type="entry name" value="HATPase_c"/>
    <property type="match status" value="1"/>
</dbReference>
<comment type="caution">
    <text evidence="12">The sequence shown here is derived from an EMBL/GenBank/DDBJ whole genome shotgun (WGS) entry which is preliminary data.</text>
</comment>
<proteinExistence type="predicted"/>
<dbReference type="Gene3D" id="3.30.565.10">
    <property type="entry name" value="Histidine kinase-like ATPase, C-terminal domain"/>
    <property type="match status" value="1"/>
</dbReference>
<evidence type="ECO:0000256" key="6">
    <source>
        <dbReference type="ARBA" id="ARBA00022679"/>
    </source>
</evidence>
<dbReference type="PRINTS" id="PR00344">
    <property type="entry name" value="BCTRLSENSOR"/>
</dbReference>
<gene>
    <name evidence="12" type="ORF">FHS99_001851</name>
</gene>
<keyword evidence="9" id="KW-0067">ATP-binding</keyword>
<feature type="transmembrane region" description="Helical" evidence="10">
    <location>
        <begin position="121"/>
        <end position="137"/>
    </location>
</feature>
<evidence type="ECO:0000256" key="5">
    <source>
        <dbReference type="ARBA" id="ARBA00022553"/>
    </source>
</evidence>
<accession>A0A7W9BSK9</accession>
<keyword evidence="10" id="KW-0472">Membrane</keyword>
<keyword evidence="10" id="KW-0812">Transmembrane</keyword>
<protein>
    <recommendedName>
        <fullName evidence="3">histidine kinase</fullName>
        <ecNumber evidence="3">2.7.13.3</ecNumber>
    </recommendedName>
</protein>
<dbReference type="InterPro" id="IPR036097">
    <property type="entry name" value="HisK_dim/P_sf"/>
</dbReference>
<keyword evidence="8 12" id="KW-0418">Kinase</keyword>
<name>A0A7W9BSK9_9SPHN</name>
<keyword evidence="7" id="KW-0547">Nucleotide-binding</keyword>
<dbReference type="InterPro" id="IPR036890">
    <property type="entry name" value="HATPase_C_sf"/>
</dbReference>
<keyword evidence="6 12" id="KW-0808">Transferase</keyword>
<evidence type="ECO:0000256" key="7">
    <source>
        <dbReference type="ARBA" id="ARBA00022741"/>
    </source>
</evidence>
<comment type="catalytic activity">
    <reaction evidence="1">
        <text>ATP + protein L-histidine = ADP + protein N-phospho-L-histidine.</text>
        <dbReference type="EC" id="2.7.13.3"/>
    </reaction>
</comment>
<organism evidence="12 13">
    <name type="scientific">Sphingomonas prati</name>
    <dbReference type="NCBI Taxonomy" id="1843237"/>
    <lineage>
        <taxon>Bacteria</taxon>
        <taxon>Pseudomonadati</taxon>
        <taxon>Pseudomonadota</taxon>
        <taxon>Alphaproteobacteria</taxon>
        <taxon>Sphingomonadales</taxon>
        <taxon>Sphingomonadaceae</taxon>
        <taxon>Sphingomonas</taxon>
    </lineage>
</organism>
<dbReference type="PANTHER" id="PTHR44936:SF10">
    <property type="entry name" value="SENSOR PROTEIN RSTB"/>
    <property type="match status" value="1"/>
</dbReference>
<keyword evidence="4" id="KW-1003">Cell membrane</keyword>
<dbReference type="PROSITE" id="PS50109">
    <property type="entry name" value="HIS_KIN"/>
    <property type="match status" value="1"/>
</dbReference>
<keyword evidence="10" id="KW-1133">Transmembrane helix</keyword>
<feature type="transmembrane region" description="Helical" evidence="10">
    <location>
        <begin position="40"/>
        <end position="59"/>
    </location>
</feature>
<dbReference type="GO" id="GO:0000155">
    <property type="term" value="F:phosphorelay sensor kinase activity"/>
    <property type="evidence" value="ECO:0007669"/>
    <property type="project" value="InterPro"/>
</dbReference>
<feature type="transmembrane region" description="Helical" evidence="10">
    <location>
        <begin position="180"/>
        <end position="197"/>
    </location>
</feature>
<evidence type="ECO:0000256" key="8">
    <source>
        <dbReference type="ARBA" id="ARBA00022777"/>
    </source>
</evidence>
<dbReference type="EMBL" id="JACIJR010000004">
    <property type="protein sequence ID" value="MBB5729366.1"/>
    <property type="molecule type" value="Genomic_DNA"/>
</dbReference>
<reference evidence="12 13" key="1">
    <citation type="submission" date="2020-08" db="EMBL/GenBank/DDBJ databases">
        <title>Genomic Encyclopedia of Type Strains, Phase IV (KMG-IV): sequencing the most valuable type-strain genomes for metagenomic binning, comparative biology and taxonomic classification.</title>
        <authorList>
            <person name="Goeker M."/>
        </authorList>
    </citation>
    <scope>NUCLEOTIDE SEQUENCE [LARGE SCALE GENOMIC DNA]</scope>
    <source>
        <strain evidence="12 13">DSM 103336</strain>
    </source>
</reference>
<feature type="transmembrane region" description="Helical" evidence="10">
    <location>
        <begin position="65"/>
        <end position="85"/>
    </location>
</feature>
<dbReference type="PANTHER" id="PTHR44936">
    <property type="entry name" value="SENSOR PROTEIN CREC"/>
    <property type="match status" value="1"/>
</dbReference>
<comment type="subcellular location">
    <subcellularLocation>
        <location evidence="2">Cell membrane</location>
        <topology evidence="2">Multi-pass membrane protein</topology>
    </subcellularLocation>
</comment>
<dbReference type="Pfam" id="PF02518">
    <property type="entry name" value="HATPase_c"/>
    <property type="match status" value="1"/>
</dbReference>
<dbReference type="InterPro" id="IPR003661">
    <property type="entry name" value="HisK_dim/P_dom"/>
</dbReference>
<dbReference type="SUPFAM" id="SSF55874">
    <property type="entry name" value="ATPase domain of HSP90 chaperone/DNA topoisomerase II/histidine kinase"/>
    <property type="match status" value="1"/>
</dbReference>
<keyword evidence="5" id="KW-0597">Phosphoprotein</keyword>
<dbReference type="InterPro" id="IPR004358">
    <property type="entry name" value="Sig_transdc_His_kin-like_C"/>
</dbReference>
<evidence type="ECO:0000256" key="9">
    <source>
        <dbReference type="ARBA" id="ARBA00022840"/>
    </source>
</evidence>
<evidence type="ECO:0000256" key="1">
    <source>
        <dbReference type="ARBA" id="ARBA00000085"/>
    </source>
</evidence>
<feature type="transmembrane region" description="Helical" evidence="10">
    <location>
        <begin position="97"/>
        <end position="115"/>
    </location>
</feature>
<dbReference type="InterPro" id="IPR003594">
    <property type="entry name" value="HATPase_dom"/>
</dbReference>
<dbReference type="Gene3D" id="1.10.287.130">
    <property type="match status" value="1"/>
</dbReference>
<evidence type="ECO:0000259" key="11">
    <source>
        <dbReference type="PROSITE" id="PS50109"/>
    </source>
</evidence>
<feature type="domain" description="Histidine kinase" evidence="11">
    <location>
        <begin position="339"/>
        <end position="439"/>
    </location>
</feature>
<dbReference type="AlphaFoldDB" id="A0A7W9BSK9"/>
<dbReference type="GO" id="GO:0005886">
    <property type="term" value="C:plasma membrane"/>
    <property type="evidence" value="ECO:0007669"/>
    <property type="project" value="UniProtKB-SubCell"/>
</dbReference>
<evidence type="ECO:0000256" key="2">
    <source>
        <dbReference type="ARBA" id="ARBA00004651"/>
    </source>
</evidence>
<dbReference type="Proteomes" id="UP000546701">
    <property type="component" value="Unassembled WGS sequence"/>
</dbReference>
<dbReference type="EC" id="2.7.13.3" evidence="3"/>
<evidence type="ECO:0000256" key="10">
    <source>
        <dbReference type="SAM" id="Phobius"/>
    </source>
</evidence>
<evidence type="ECO:0000256" key="4">
    <source>
        <dbReference type="ARBA" id="ARBA00022475"/>
    </source>
</evidence>
<keyword evidence="13" id="KW-1185">Reference proteome</keyword>
<feature type="transmembrane region" description="Helical" evidence="10">
    <location>
        <begin position="142"/>
        <end position="160"/>
    </location>
</feature>
<evidence type="ECO:0000313" key="13">
    <source>
        <dbReference type="Proteomes" id="UP000546701"/>
    </source>
</evidence>
<dbReference type="InterPro" id="IPR050980">
    <property type="entry name" value="2C_sensor_his_kinase"/>
</dbReference>
<dbReference type="CDD" id="cd00075">
    <property type="entry name" value="HATPase"/>
    <property type="match status" value="1"/>
</dbReference>
<dbReference type="GO" id="GO:0005524">
    <property type="term" value="F:ATP binding"/>
    <property type="evidence" value="ECO:0007669"/>
    <property type="project" value="UniProtKB-KW"/>
</dbReference>
<dbReference type="CDD" id="cd00082">
    <property type="entry name" value="HisKA"/>
    <property type="match status" value="1"/>
</dbReference>